<keyword evidence="1" id="KW-0732">Signal</keyword>
<reference evidence="2" key="1">
    <citation type="journal article" date="2014" name="Int. J. Syst. Evol. Microbiol.">
        <title>Complete genome of a new Firmicutes species belonging to the dominant human colonic microbiota ('Ruminococcus bicirculans') reveals two chromosomes and a selective capacity to utilize plant glucans.</title>
        <authorList>
            <consortium name="NISC Comparative Sequencing Program"/>
            <person name="Wegmann U."/>
            <person name="Louis P."/>
            <person name="Goesmann A."/>
            <person name="Henrissat B."/>
            <person name="Duncan S.H."/>
            <person name="Flint H.J."/>
        </authorList>
    </citation>
    <scope>NUCLEOTIDE SEQUENCE</scope>
    <source>
        <strain evidence="2">NBRC 108216</strain>
    </source>
</reference>
<accession>A0ABQ5UVQ5</accession>
<evidence type="ECO:0000256" key="1">
    <source>
        <dbReference type="SAM" id="SignalP"/>
    </source>
</evidence>
<name>A0ABQ5UVQ5_9PROT</name>
<sequence>MANLLRAFIATTLFSLIPVGSAYAQTDEIVVTGSRISIQDTLPGQVLIVRGDNLLLEVRIESDARNLSERLAEIDKTIRTFTAAADRDAAITLSYVDGNAVRPLSPSLYKDAISRGSRPDTSVARIQLKTAIPDTVADSFALATQLTRFVDKIPETGRITIENTDEIVISVVNPGQYRPAVIRKVTDEIADIRDQLGADYRVILQNIDRPIRQYRAGDLTLGFYIPYSYVVIPTSLDNLDINLSDDF</sequence>
<evidence type="ECO:0000313" key="2">
    <source>
        <dbReference type="EMBL" id="GLQ19350.1"/>
    </source>
</evidence>
<feature type="signal peptide" evidence="1">
    <location>
        <begin position="1"/>
        <end position="24"/>
    </location>
</feature>
<comment type="caution">
    <text evidence="2">The sequence shown here is derived from an EMBL/GenBank/DDBJ whole genome shotgun (WGS) entry which is preliminary data.</text>
</comment>
<proteinExistence type="predicted"/>
<protein>
    <recommendedName>
        <fullName evidence="4">DUF541 domain-containing protein</fullName>
    </recommendedName>
</protein>
<gene>
    <name evidence="2" type="ORF">GCM10007854_03050</name>
</gene>
<organism evidence="2 3">
    <name type="scientific">Algimonas porphyrae</name>
    <dbReference type="NCBI Taxonomy" id="1128113"/>
    <lineage>
        <taxon>Bacteria</taxon>
        <taxon>Pseudomonadati</taxon>
        <taxon>Pseudomonadota</taxon>
        <taxon>Alphaproteobacteria</taxon>
        <taxon>Maricaulales</taxon>
        <taxon>Robiginitomaculaceae</taxon>
        <taxon>Algimonas</taxon>
    </lineage>
</organism>
<dbReference type="Proteomes" id="UP001161390">
    <property type="component" value="Unassembled WGS sequence"/>
</dbReference>
<dbReference type="RefSeq" id="WP_284369100.1">
    <property type="nucleotide sequence ID" value="NZ_BSNJ01000001.1"/>
</dbReference>
<evidence type="ECO:0008006" key="4">
    <source>
        <dbReference type="Google" id="ProtNLM"/>
    </source>
</evidence>
<feature type="chain" id="PRO_5047282888" description="DUF541 domain-containing protein" evidence="1">
    <location>
        <begin position="25"/>
        <end position="247"/>
    </location>
</feature>
<reference evidence="2" key="2">
    <citation type="submission" date="2023-01" db="EMBL/GenBank/DDBJ databases">
        <title>Draft genome sequence of Algimonas porphyrae strain NBRC 108216.</title>
        <authorList>
            <person name="Sun Q."/>
            <person name="Mori K."/>
        </authorList>
    </citation>
    <scope>NUCLEOTIDE SEQUENCE</scope>
    <source>
        <strain evidence="2">NBRC 108216</strain>
    </source>
</reference>
<keyword evidence="3" id="KW-1185">Reference proteome</keyword>
<dbReference type="EMBL" id="BSNJ01000001">
    <property type="protein sequence ID" value="GLQ19350.1"/>
    <property type="molecule type" value="Genomic_DNA"/>
</dbReference>
<evidence type="ECO:0000313" key="3">
    <source>
        <dbReference type="Proteomes" id="UP001161390"/>
    </source>
</evidence>